<dbReference type="RefSeq" id="WP_107585122.1">
    <property type="nucleotide sequence ID" value="NZ_PZJJ01000015.1"/>
</dbReference>
<evidence type="ECO:0000313" key="4">
    <source>
        <dbReference type="Proteomes" id="UP000240509"/>
    </source>
</evidence>
<comment type="caution">
    <text evidence="3">The sequence shown here is derived from an EMBL/GenBank/DDBJ whole genome shotgun (WGS) entry which is preliminary data.</text>
</comment>
<dbReference type="Pfam" id="PF00874">
    <property type="entry name" value="PRD"/>
    <property type="match status" value="2"/>
</dbReference>
<dbReference type="GO" id="GO:0006355">
    <property type="term" value="P:regulation of DNA-templated transcription"/>
    <property type="evidence" value="ECO:0007669"/>
    <property type="project" value="InterPro"/>
</dbReference>
<reference evidence="3 4" key="1">
    <citation type="submission" date="2018-03" db="EMBL/GenBank/DDBJ databases">
        <title>Alkalicoccus saliphilus sp. nov., isolated from a mineral pool.</title>
        <authorList>
            <person name="Zhao B."/>
        </authorList>
    </citation>
    <scope>NUCLEOTIDE SEQUENCE [LARGE SCALE GENOMIC DNA]</scope>
    <source>
        <strain evidence="3 4">6AG</strain>
    </source>
</reference>
<dbReference type="PANTHER" id="PTHR30185">
    <property type="entry name" value="CRYPTIC BETA-GLUCOSIDE BGL OPERON ANTITERMINATOR"/>
    <property type="match status" value="1"/>
</dbReference>
<dbReference type="SMART" id="SM01061">
    <property type="entry name" value="CAT_RBD"/>
    <property type="match status" value="1"/>
</dbReference>
<dbReference type="GO" id="GO:0003723">
    <property type="term" value="F:RNA binding"/>
    <property type="evidence" value="ECO:0007669"/>
    <property type="project" value="InterPro"/>
</dbReference>
<keyword evidence="1" id="KW-0677">Repeat</keyword>
<gene>
    <name evidence="3" type="ORF">C6Y45_10180</name>
</gene>
<organism evidence="3 4">
    <name type="scientific">Alkalicoccus saliphilus</name>
    <dbReference type="NCBI Taxonomy" id="200989"/>
    <lineage>
        <taxon>Bacteria</taxon>
        <taxon>Bacillati</taxon>
        <taxon>Bacillota</taxon>
        <taxon>Bacilli</taxon>
        <taxon>Bacillales</taxon>
        <taxon>Bacillaceae</taxon>
        <taxon>Alkalicoccus</taxon>
    </lineage>
</organism>
<evidence type="ECO:0000313" key="3">
    <source>
        <dbReference type="EMBL" id="PTL38710.1"/>
    </source>
</evidence>
<dbReference type="PANTHER" id="PTHR30185:SF16">
    <property type="entry name" value="PROTEIN GLCT"/>
    <property type="match status" value="1"/>
</dbReference>
<dbReference type="InterPro" id="IPR036650">
    <property type="entry name" value="CAT_RNA-bd_dom_sf"/>
</dbReference>
<dbReference type="Pfam" id="PF03123">
    <property type="entry name" value="CAT_RBD"/>
    <property type="match status" value="1"/>
</dbReference>
<dbReference type="OrthoDB" id="9813552at2"/>
<feature type="domain" description="PRD" evidence="2">
    <location>
        <begin position="84"/>
        <end position="189"/>
    </location>
</feature>
<proteinExistence type="predicted"/>
<dbReference type="InterPro" id="IPR004341">
    <property type="entry name" value="CAT_RNA-bd_dom"/>
</dbReference>
<sequence>MTRYDVTRRKREAVKMEGTFKVNKVLNNNVVICSREDGEEAVFIGKGIGFGMKSGADFKAVDYDKVYALVNEQERKQYSRLALEESEETMLLIHEAISKIHEAIGHRLNERTLFALTQHIVLALQRTRDRTEIQNPFLTETKWLYYDTYHIAEDVITFIESETGVRLPEAEIGFITLHIQSAIGHPDRHAPDLITRCIHYAEEKFGYTFERRSAAFQRLVQHLKQLAELPVKSPDAETDREMYLLLKQTYPLCYNISRNVIRMMEKATGVPAGERDLIQLMLVFLTAAAEAEVNNQA</sequence>
<name>A0A2T4U5P4_9BACI</name>
<dbReference type="InterPro" id="IPR036634">
    <property type="entry name" value="PRD_sf"/>
</dbReference>
<dbReference type="SUPFAM" id="SSF63520">
    <property type="entry name" value="PTS-regulatory domain, PRD"/>
    <property type="match status" value="2"/>
</dbReference>
<dbReference type="Gene3D" id="1.10.1790.10">
    <property type="entry name" value="PRD domain"/>
    <property type="match status" value="2"/>
</dbReference>
<dbReference type="SUPFAM" id="SSF50151">
    <property type="entry name" value="SacY-like RNA-binding domain"/>
    <property type="match status" value="1"/>
</dbReference>
<dbReference type="PROSITE" id="PS51372">
    <property type="entry name" value="PRD_2"/>
    <property type="match status" value="1"/>
</dbReference>
<evidence type="ECO:0000259" key="2">
    <source>
        <dbReference type="PROSITE" id="PS51372"/>
    </source>
</evidence>
<dbReference type="Gene3D" id="2.30.24.10">
    <property type="entry name" value="CAT RNA-binding domain"/>
    <property type="match status" value="1"/>
</dbReference>
<dbReference type="InterPro" id="IPR050661">
    <property type="entry name" value="BglG_antiterminators"/>
</dbReference>
<protein>
    <recommendedName>
        <fullName evidence="2">PRD domain-containing protein</fullName>
    </recommendedName>
</protein>
<accession>A0A2T4U5P4</accession>
<dbReference type="EMBL" id="PZJJ01000015">
    <property type="protein sequence ID" value="PTL38710.1"/>
    <property type="molecule type" value="Genomic_DNA"/>
</dbReference>
<dbReference type="Proteomes" id="UP000240509">
    <property type="component" value="Unassembled WGS sequence"/>
</dbReference>
<keyword evidence="4" id="KW-1185">Reference proteome</keyword>
<dbReference type="AlphaFoldDB" id="A0A2T4U5P4"/>
<dbReference type="InterPro" id="IPR011608">
    <property type="entry name" value="PRD"/>
</dbReference>
<evidence type="ECO:0000256" key="1">
    <source>
        <dbReference type="ARBA" id="ARBA00022737"/>
    </source>
</evidence>